<proteinExistence type="predicted"/>
<protein>
    <submittedName>
        <fullName evidence="2">Uncharacterized protein</fullName>
    </submittedName>
</protein>
<organism evidence="2 3">
    <name type="scientific">Liparis tanakae</name>
    <name type="common">Tanaka's snailfish</name>
    <dbReference type="NCBI Taxonomy" id="230148"/>
    <lineage>
        <taxon>Eukaryota</taxon>
        <taxon>Metazoa</taxon>
        <taxon>Chordata</taxon>
        <taxon>Craniata</taxon>
        <taxon>Vertebrata</taxon>
        <taxon>Euteleostomi</taxon>
        <taxon>Actinopterygii</taxon>
        <taxon>Neopterygii</taxon>
        <taxon>Teleostei</taxon>
        <taxon>Neoteleostei</taxon>
        <taxon>Acanthomorphata</taxon>
        <taxon>Eupercaria</taxon>
        <taxon>Perciformes</taxon>
        <taxon>Cottioidei</taxon>
        <taxon>Cottales</taxon>
        <taxon>Liparidae</taxon>
        <taxon>Liparis</taxon>
    </lineage>
</organism>
<dbReference type="OrthoDB" id="8960999at2759"/>
<comment type="caution">
    <text evidence="2">The sequence shown here is derived from an EMBL/GenBank/DDBJ whole genome shotgun (WGS) entry which is preliminary data.</text>
</comment>
<dbReference type="EMBL" id="SRLO01000148">
    <property type="protein sequence ID" value="TNN71582.1"/>
    <property type="molecule type" value="Genomic_DNA"/>
</dbReference>
<evidence type="ECO:0000313" key="3">
    <source>
        <dbReference type="Proteomes" id="UP000314294"/>
    </source>
</evidence>
<evidence type="ECO:0000256" key="1">
    <source>
        <dbReference type="SAM" id="MobiDB-lite"/>
    </source>
</evidence>
<gene>
    <name evidence="2" type="ORF">EYF80_018268</name>
</gene>
<sequence length="117" mass="13375">MLTENRKRQRSGADEEDGHLVPRAKRPSRAHPLSPEPGRDAWDSERTESLSRLEHHMPIRFNRLFPTISSLCDVSQLYISVDGDQLLVRDQSQGGFALVLDRSFAFIFRQGSLNQDL</sequence>
<evidence type="ECO:0000313" key="2">
    <source>
        <dbReference type="EMBL" id="TNN71582.1"/>
    </source>
</evidence>
<feature type="compositionally biased region" description="Basic and acidic residues" evidence="1">
    <location>
        <begin position="37"/>
        <end position="48"/>
    </location>
</feature>
<dbReference type="AlphaFoldDB" id="A0A4Z2I2V5"/>
<name>A0A4Z2I2V5_9TELE</name>
<accession>A0A4Z2I2V5</accession>
<keyword evidence="3" id="KW-1185">Reference proteome</keyword>
<feature type="region of interest" description="Disordered" evidence="1">
    <location>
        <begin position="1"/>
        <end position="48"/>
    </location>
</feature>
<reference evidence="2 3" key="1">
    <citation type="submission" date="2019-03" db="EMBL/GenBank/DDBJ databases">
        <title>First draft genome of Liparis tanakae, snailfish: a comprehensive survey of snailfish specific genes.</title>
        <authorList>
            <person name="Kim W."/>
            <person name="Song I."/>
            <person name="Jeong J.-H."/>
            <person name="Kim D."/>
            <person name="Kim S."/>
            <person name="Ryu S."/>
            <person name="Song J.Y."/>
            <person name="Lee S.K."/>
        </authorList>
    </citation>
    <scope>NUCLEOTIDE SEQUENCE [LARGE SCALE GENOMIC DNA]</scope>
    <source>
        <tissue evidence="2">Muscle</tissue>
    </source>
</reference>
<dbReference type="Proteomes" id="UP000314294">
    <property type="component" value="Unassembled WGS sequence"/>
</dbReference>